<evidence type="ECO:0000313" key="2">
    <source>
        <dbReference type="EMBL" id="AWR95478.1"/>
    </source>
</evidence>
<dbReference type="AlphaFoldDB" id="A0A2U9IHF9"/>
<dbReference type="EMBL" id="CP029289">
    <property type="protein sequence ID" value="AWR95478.1"/>
    <property type="molecule type" value="Genomic_DNA"/>
</dbReference>
<dbReference type="GO" id="GO:0003677">
    <property type="term" value="F:DNA binding"/>
    <property type="evidence" value="ECO:0007669"/>
    <property type="project" value="UniProtKB-KW"/>
</dbReference>
<evidence type="ECO:0000313" key="3">
    <source>
        <dbReference type="Proteomes" id="UP000248044"/>
    </source>
</evidence>
<keyword evidence="3" id="KW-1185">Reference proteome</keyword>
<sequence length="90" mass="10786">MLKRDKYRITYEILKNCRLNMSKTRLMFACNLNYVILTKYINELIAKGLIIEDQGKYTLTPKGLEFLKLLDTYIKLNEEINKLENLLYNF</sequence>
<dbReference type="InterPro" id="IPR036388">
    <property type="entry name" value="WH-like_DNA-bd_sf"/>
</dbReference>
<keyword evidence="2" id="KW-0238">DNA-binding</keyword>
<name>A0A2U9IHF9_9CREN</name>
<organism evidence="2 3">
    <name type="scientific">Acidianus brierleyi</name>
    <dbReference type="NCBI Taxonomy" id="41673"/>
    <lineage>
        <taxon>Archaea</taxon>
        <taxon>Thermoproteota</taxon>
        <taxon>Thermoprotei</taxon>
        <taxon>Sulfolobales</taxon>
        <taxon>Sulfolobaceae</taxon>
        <taxon>Acidianus</taxon>
    </lineage>
</organism>
<dbReference type="SUPFAM" id="SSF46785">
    <property type="entry name" value="Winged helix' DNA-binding domain"/>
    <property type="match status" value="1"/>
</dbReference>
<dbReference type="Proteomes" id="UP000248044">
    <property type="component" value="Chromosome"/>
</dbReference>
<dbReference type="Pfam" id="PF14947">
    <property type="entry name" value="HTH_45"/>
    <property type="match status" value="1"/>
</dbReference>
<protein>
    <submittedName>
        <fullName evidence="2">DNA-binding protein</fullName>
    </submittedName>
</protein>
<dbReference type="GeneID" id="36833214"/>
<dbReference type="RefSeq" id="WP_110271356.1">
    <property type="nucleotide sequence ID" value="NZ_CP029289.2"/>
</dbReference>
<proteinExistence type="predicted"/>
<dbReference type="Gene3D" id="1.10.10.10">
    <property type="entry name" value="Winged helix-like DNA-binding domain superfamily/Winged helix DNA-binding domain"/>
    <property type="match status" value="1"/>
</dbReference>
<dbReference type="KEGG" id="abri:DFR85_13620"/>
<evidence type="ECO:0000259" key="1">
    <source>
        <dbReference type="Pfam" id="PF14947"/>
    </source>
</evidence>
<dbReference type="InterPro" id="IPR036390">
    <property type="entry name" value="WH_DNA-bd_sf"/>
</dbReference>
<reference evidence="2 3" key="1">
    <citation type="submission" date="2018-05" db="EMBL/GenBank/DDBJ databases">
        <title>Complete Genome Sequences of Extremely Thermoacidophilic, Metal-Mobilizing Type-Strain Members of the Archaeal Family Sulfolobaceae: Acidianus brierleyi DSM-1651T, Acidianus sulfidivorans DSM-18786T, Metallosphaera hakonensis DSM-7519T, and Metallosphaera prunae DSM-10039T.</title>
        <authorList>
            <person name="Counts J.A."/>
            <person name="Kelly R.M."/>
        </authorList>
    </citation>
    <scope>NUCLEOTIDE SEQUENCE [LARGE SCALE GENOMIC DNA]</scope>
    <source>
        <strain evidence="2 3">DSM 1651</strain>
    </source>
</reference>
<gene>
    <name evidence="2" type="ORF">DFR85_13620</name>
</gene>
<feature type="domain" description="ArnR1-like winged helix-turn-helix" evidence="1">
    <location>
        <begin position="3"/>
        <end position="77"/>
    </location>
</feature>
<accession>A0A2U9IHF9</accession>
<dbReference type="InterPro" id="IPR038723">
    <property type="entry name" value="ArnR1-like_HTH"/>
</dbReference>
<dbReference type="OrthoDB" id="140255at2157"/>